<evidence type="ECO:0000256" key="5">
    <source>
        <dbReference type="ARBA" id="ARBA00023157"/>
    </source>
</evidence>
<evidence type="ECO:0000256" key="1">
    <source>
        <dbReference type="ARBA" id="ARBA00004418"/>
    </source>
</evidence>
<keyword evidence="5 7" id="KW-1015">Disulfide bond</keyword>
<evidence type="ECO:0000313" key="12">
    <source>
        <dbReference type="Proteomes" id="UP000185766"/>
    </source>
</evidence>
<dbReference type="InterPro" id="IPR023205">
    <property type="entry name" value="DsbA/DsbL"/>
</dbReference>
<feature type="disulfide bond" description="Redox-active" evidence="8">
    <location>
        <begin position="53"/>
        <end position="56"/>
    </location>
</feature>
<dbReference type="Pfam" id="PF01323">
    <property type="entry name" value="DSBA"/>
    <property type="match status" value="1"/>
</dbReference>
<evidence type="ECO:0000313" key="11">
    <source>
        <dbReference type="EMBL" id="SEK19919.1"/>
    </source>
</evidence>
<sequence length="206" mass="22482">MKKLMAAAALTAMALFNPAMAAEAGKHYQELRAPVPTAEPGKIEVVELFWFGCPHCYDLEPTIEPWVEQLPEDVNFVRVPAMFGGAWNTHGQLYLTLEAMGKAKELTPVVFKAYHQDGNKLADVDAMADLLAEHGVDRAEFSKTFNSFAVKSKVEKIKKLGMAYGATGVPSVIVNGKYRLDVGSAGGKQELLQVTDELIAKERAAQ</sequence>
<keyword evidence="4 7" id="KW-0574">Periplasm</keyword>
<dbReference type="PANTHER" id="PTHR35891:SF2">
    <property type="entry name" value="THIOL:DISULFIDE INTERCHANGE PROTEIN DSBA"/>
    <property type="match status" value="1"/>
</dbReference>
<gene>
    <name evidence="11" type="ORF">SAMN05216214_10172</name>
</gene>
<feature type="signal peptide" evidence="9">
    <location>
        <begin position="1"/>
        <end position="21"/>
    </location>
</feature>
<dbReference type="PANTHER" id="PTHR35891">
    <property type="entry name" value="THIOL:DISULFIDE INTERCHANGE PROTEIN DSBA"/>
    <property type="match status" value="1"/>
</dbReference>
<name>A0A1H7F1D7_9GAMM</name>
<reference evidence="11 12" key="1">
    <citation type="submission" date="2016-10" db="EMBL/GenBank/DDBJ databases">
        <authorList>
            <person name="de Groot N.N."/>
        </authorList>
    </citation>
    <scope>NUCLEOTIDE SEQUENCE [LARGE SCALE GENOMIC DNA]</scope>
    <source>
        <strain evidence="11 12">JCM 19513</strain>
    </source>
</reference>
<evidence type="ECO:0000256" key="2">
    <source>
        <dbReference type="ARBA" id="ARBA00005791"/>
    </source>
</evidence>
<feature type="chain" id="PRO_5010165671" description="Thiol:disulfide interchange protein" evidence="9">
    <location>
        <begin position="22"/>
        <end position="206"/>
    </location>
</feature>
<dbReference type="InterPro" id="IPR001853">
    <property type="entry name" value="DSBA-like_thioredoxin_dom"/>
</dbReference>
<feature type="domain" description="Thioredoxin" evidence="10">
    <location>
        <begin position="4"/>
        <end position="200"/>
    </location>
</feature>
<keyword evidence="12" id="KW-1185">Reference proteome</keyword>
<evidence type="ECO:0000256" key="8">
    <source>
        <dbReference type="PIRSR" id="PIRSR001488-1"/>
    </source>
</evidence>
<protein>
    <recommendedName>
        <fullName evidence="7">Thiol:disulfide interchange protein</fullName>
    </recommendedName>
</protein>
<dbReference type="OrthoDB" id="9784896at2"/>
<evidence type="ECO:0000256" key="4">
    <source>
        <dbReference type="ARBA" id="ARBA00022764"/>
    </source>
</evidence>
<dbReference type="CDD" id="cd03019">
    <property type="entry name" value="DsbA_DsbA"/>
    <property type="match status" value="1"/>
</dbReference>
<evidence type="ECO:0000256" key="9">
    <source>
        <dbReference type="SAM" id="SignalP"/>
    </source>
</evidence>
<dbReference type="PROSITE" id="PS51352">
    <property type="entry name" value="THIOREDOXIN_2"/>
    <property type="match status" value="1"/>
</dbReference>
<dbReference type="Proteomes" id="UP000185766">
    <property type="component" value="Unassembled WGS sequence"/>
</dbReference>
<organism evidence="11 12">
    <name type="scientific">Atopomonas hussainii</name>
    <dbReference type="NCBI Taxonomy" id="1429083"/>
    <lineage>
        <taxon>Bacteria</taxon>
        <taxon>Pseudomonadati</taxon>
        <taxon>Pseudomonadota</taxon>
        <taxon>Gammaproteobacteria</taxon>
        <taxon>Pseudomonadales</taxon>
        <taxon>Pseudomonadaceae</taxon>
        <taxon>Atopomonas</taxon>
    </lineage>
</organism>
<dbReference type="GO" id="GO:0015036">
    <property type="term" value="F:disulfide oxidoreductase activity"/>
    <property type="evidence" value="ECO:0007669"/>
    <property type="project" value="UniProtKB-ARBA"/>
</dbReference>
<dbReference type="InterPro" id="IPR050824">
    <property type="entry name" value="Thiol_disulfide_DsbA"/>
</dbReference>
<dbReference type="EMBL" id="FOAS01000001">
    <property type="protein sequence ID" value="SEK19919.1"/>
    <property type="molecule type" value="Genomic_DNA"/>
</dbReference>
<evidence type="ECO:0000259" key="10">
    <source>
        <dbReference type="PROSITE" id="PS51352"/>
    </source>
</evidence>
<dbReference type="SUPFAM" id="SSF52833">
    <property type="entry name" value="Thioredoxin-like"/>
    <property type="match status" value="1"/>
</dbReference>
<keyword evidence="6" id="KW-0676">Redox-active center</keyword>
<evidence type="ECO:0000256" key="7">
    <source>
        <dbReference type="PIRNR" id="PIRNR001488"/>
    </source>
</evidence>
<keyword evidence="3 9" id="KW-0732">Signal</keyword>
<dbReference type="InterPro" id="IPR036249">
    <property type="entry name" value="Thioredoxin-like_sf"/>
</dbReference>
<evidence type="ECO:0000256" key="6">
    <source>
        <dbReference type="ARBA" id="ARBA00023284"/>
    </source>
</evidence>
<proteinExistence type="inferred from homology"/>
<evidence type="ECO:0000256" key="3">
    <source>
        <dbReference type="ARBA" id="ARBA00022729"/>
    </source>
</evidence>
<dbReference type="PIRSF" id="PIRSF001488">
    <property type="entry name" value="Tdi_protein"/>
    <property type="match status" value="1"/>
</dbReference>
<dbReference type="GO" id="GO:0042597">
    <property type="term" value="C:periplasmic space"/>
    <property type="evidence" value="ECO:0007669"/>
    <property type="project" value="UniProtKB-SubCell"/>
</dbReference>
<dbReference type="STRING" id="1429083.GCA_001885685_00546"/>
<dbReference type="InterPro" id="IPR017937">
    <property type="entry name" value="Thioredoxin_CS"/>
</dbReference>
<comment type="similarity">
    <text evidence="2">Belongs to the thioredoxin family. DsbA subfamily.</text>
</comment>
<dbReference type="RefSeq" id="WP_071873125.1">
    <property type="nucleotide sequence ID" value="NZ_FOAS01000001.1"/>
</dbReference>
<dbReference type="Gene3D" id="3.40.30.10">
    <property type="entry name" value="Glutaredoxin"/>
    <property type="match status" value="1"/>
</dbReference>
<comment type="subcellular location">
    <subcellularLocation>
        <location evidence="1 7">Periplasm</location>
    </subcellularLocation>
</comment>
<dbReference type="AlphaFoldDB" id="A0A1H7F1D7"/>
<dbReference type="PROSITE" id="PS00194">
    <property type="entry name" value="THIOREDOXIN_1"/>
    <property type="match status" value="1"/>
</dbReference>
<accession>A0A1H7F1D7</accession>
<dbReference type="InterPro" id="IPR013766">
    <property type="entry name" value="Thioredoxin_domain"/>
</dbReference>